<accession>A0ACB7ZVN2</accession>
<organism evidence="1 2">
    <name type="scientific">Hygrophoropsis aurantiaca</name>
    <dbReference type="NCBI Taxonomy" id="72124"/>
    <lineage>
        <taxon>Eukaryota</taxon>
        <taxon>Fungi</taxon>
        <taxon>Dikarya</taxon>
        <taxon>Basidiomycota</taxon>
        <taxon>Agaricomycotina</taxon>
        <taxon>Agaricomycetes</taxon>
        <taxon>Agaricomycetidae</taxon>
        <taxon>Boletales</taxon>
        <taxon>Coniophorineae</taxon>
        <taxon>Hygrophoropsidaceae</taxon>
        <taxon>Hygrophoropsis</taxon>
    </lineage>
</organism>
<evidence type="ECO:0000313" key="2">
    <source>
        <dbReference type="Proteomes" id="UP000790377"/>
    </source>
</evidence>
<gene>
    <name evidence="1" type="ORF">BJ138DRAFT_1118611</name>
</gene>
<protein>
    <submittedName>
        <fullName evidence="1">Uncharacterized protein</fullName>
    </submittedName>
</protein>
<comment type="caution">
    <text evidence="1">The sequence shown here is derived from an EMBL/GenBank/DDBJ whole genome shotgun (WGS) entry which is preliminary data.</text>
</comment>
<reference evidence="1" key="1">
    <citation type="journal article" date="2021" name="New Phytol.">
        <title>Evolutionary innovations through gain and loss of genes in the ectomycorrhizal Boletales.</title>
        <authorList>
            <person name="Wu G."/>
            <person name="Miyauchi S."/>
            <person name="Morin E."/>
            <person name="Kuo A."/>
            <person name="Drula E."/>
            <person name="Varga T."/>
            <person name="Kohler A."/>
            <person name="Feng B."/>
            <person name="Cao Y."/>
            <person name="Lipzen A."/>
            <person name="Daum C."/>
            <person name="Hundley H."/>
            <person name="Pangilinan J."/>
            <person name="Johnson J."/>
            <person name="Barry K."/>
            <person name="LaButti K."/>
            <person name="Ng V."/>
            <person name="Ahrendt S."/>
            <person name="Min B."/>
            <person name="Choi I.G."/>
            <person name="Park H."/>
            <person name="Plett J.M."/>
            <person name="Magnuson J."/>
            <person name="Spatafora J.W."/>
            <person name="Nagy L.G."/>
            <person name="Henrissat B."/>
            <person name="Grigoriev I.V."/>
            <person name="Yang Z.L."/>
            <person name="Xu J."/>
            <person name="Martin F.M."/>
        </authorList>
    </citation>
    <scope>NUCLEOTIDE SEQUENCE</scope>
    <source>
        <strain evidence="1">ATCC 28755</strain>
    </source>
</reference>
<keyword evidence="2" id="KW-1185">Reference proteome</keyword>
<sequence length="1274" mass="140252">MTQIDDPFTSAQPAEGQNMSSSGGFNFPSVETYDEQVGGGRSKSPAPEQTPTRLRSTIVPTMRDGGVVRSAQARRAQLAVQTPSGNPEGSLTHMGTSATAPTSKPSINIPSALTDPFKRMGTPTKAKVPRVRFPTPLETDLLQDTAAKAQVPLQRARFPTPDNAQVHNRPASGETLRAVSPLPPYPQASMPLQPPSVTSISGAQSLLVEPLHPPSLPEEANRQRKTGLAPAATLDQLGFAPPEDLSEYQASTAAAQSVPSVPSSSTFQESHTSASTSALPTIPVTRVVPPTPAVKSPLFFDGEFDDHGNEGQYDDDTLSNASPRKLLGRLPQETRDTLVTGYLKLEEQLQQLAHTVAMPIDQVINLWHKHQLRNIQGFNQWNAYQQYHALHEQEELARLPPGTLKPDMPINQQIRSQCFQLFRDQQENYVELLRTHADIVKLSEASQTLSQHQRGFDKIIDKVSSLVSVFTIHEDAILGRTFATPNTSKFWEQCCRGDENSMLARIASLVYYTVTTNETNAAFTNNGSQEKLVPPSLNTRSSPSPPSSVPPSDTSDGAIKCGLAAKIEAQGGTMGPQRNLLWKKWPAALLEQCLILCNWPPDVPFPGDPPKSGPSKGISDLNIHDTTKLRMAIENQSSSGLYFERVTAEHADDIKHSLKPIFYEAPPDIDSRFSHGRRKFINGKVDRCGLAKKESNASTRVKQTPKEIQDTDMKMDSDHQNLIIIDDDDNVPIEVPSRKAKPRTKIYIDVSPSSDGDKQEQADSEVEYEEVHESHKRKAKPSGHTPKSRKRASARVVASESDSESEVGRVVKGKGKGKEKEKEKERRTTRKHRVIEKSPVVLSNSEESDTDVKAARPKARPLIQGSTEAQKRQSQIDVVLKPQHLAPVPPTTTTGPAPNQPAPLPLSAPGPPLAEVSRLPHNEHIQMRECVPSTVRYPDPAQPPYTQSNCQRPTSQNDYQCHITQSDYQHSTGQWSGNPAQNAPHKERLPSESQRMDAHPSTEQSGFFGESLPFNSRHAFSTEHHTDPRDARDVLEGPRFPNSTSQIDHHMLAEPVLRHNCDGSNNGVGAPSELPQYLSDGTQLNDRAYRDASRTRGHNTEGGSQQRAPNQLDGRLMDLRYSDNRFPSEPTHQLQPMPGAAPPSAYHGQALASQQYGYHDHPTGNSCRDHRQQIVYPTFDGVQEEIMHDNGQSSREVEMARRDAQQDVTYEPNGSGVYASMDRRHGEGSQSLVSYQPSTRRESPYSESTMSSTAYLGSSSSLTTDSQLHDNMAA</sequence>
<evidence type="ECO:0000313" key="1">
    <source>
        <dbReference type="EMBL" id="KAH7905290.1"/>
    </source>
</evidence>
<proteinExistence type="predicted"/>
<dbReference type="EMBL" id="MU268226">
    <property type="protein sequence ID" value="KAH7905290.1"/>
    <property type="molecule type" value="Genomic_DNA"/>
</dbReference>
<dbReference type="Proteomes" id="UP000790377">
    <property type="component" value="Unassembled WGS sequence"/>
</dbReference>
<name>A0ACB7ZVN2_9AGAM</name>